<evidence type="ECO:0000256" key="1">
    <source>
        <dbReference type="ARBA" id="ARBA00001964"/>
    </source>
</evidence>
<keyword evidence="5" id="KW-0324">Glycolysis</keyword>
<dbReference type="InterPro" id="IPR029061">
    <property type="entry name" value="THDP-binding"/>
</dbReference>
<dbReference type="OrthoDB" id="9759785at2"/>
<dbReference type="EC" id="1.2.4.2" evidence="2"/>
<dbReference type="GO" id="GO:0005829">
    <property type="term" value="C:cytosol"/>
    <property type="evidence" value="ECO:0007669"/>
    <property type="project" value="TreeGrafter"/>
</dbReference>
<dbReference type="Proteomes" id="UP000317944">
    <property type="component" value="Unassembled WGS sequence"/>
</dbReference>
<dbReference type="Gene3D" id="3.40.50.970">
    <property type="match status" value="1"/>
</dbReference>
<dbReference type="Gene3D" id="3.40.50.12470">
    <property type="match status" value="1"/>
</dbReference>
<organism evidence="8 9">
    <name type="scientific">Lysinibacillus sphaericus</name>
    <name type="common">Bacillus sphaericus</name>
    <dbReference type="NCBI Taxonomy" id="1421"/>
    <lineage>
        <taxon>Bacteria</taxon>
        <taxon>Bacillati</taxon>
        <taxon>Bacillota</taxon>
        <taxon>Bacilli</taxon>
        <taxon>Bacillales</taxon>
        <taxon>Bacillaceae</taxon>
        <taxon>Lysinibacillus</taxon>
    </lineage>
</organism>
<dbReference type="GO" id="GO:0045252">
    <property type="term" value="C:oxoglutarate dehydrogenase complex"/>
    <property type="evidence" value="ECO:0007669"/>
    <property type="project" value="TreeGrafter"/>
</dbReference>
<reference evidence="8 9" key="1">
    <citation type="submission" date="2018-03" db="EMBL/GenBank/DDBJ databases">
        <title>Aerobic endospore-forming bacteria genome sequencing and assembly.</title>
        <authorList>
            <person name="Cavalcante D.A."/>
            <person name="Driks A."/>
            <person name="Putonti C."/>
            <person name="De-Souza M.T."/>
        </authorList>
    </citation>
    <scope>NUCLEOTIDE SEQUENCE [LARGE SCALE GENOMIC DNA]</scope>
    <source>
        <strain evidence="8 9">SDF0037</strain>
    </source>
</reference>
<evidence type="ECO:0000256" key="5">
    <source>
        <dbReference type="ARBA" id="ARBA00023152"/>
    </source>
</evidence>
<dbReference type="PANTHER" id="PTHR23152">
    <property type="entry name" value="2-OXOGLUTARATE DEHYDROGENASE"/>
    <property type="match status" value="1"/>
</dbReference>
<dbReference type="Pfam" id="PF00676">
    <property type="entry name" value="E1_dh"/>
    <property type="match status" value="1"/>
</dbReference>
<evidence type="ECO:0000256" key="4">
    <source>
        <dbReference type="ARBA" id="ARBA00023052"/>
    </source>
</evidence>
<dbReference type="SMART" id="SM00861">
    <property type="entry name" value="Transket_pyr"/>
    <property type="match status" value="1"/>
</dbReference>
<dbReference type="InterPro" id="IPR042179">
    <property type="entry name" value="KGD_C_sf"/>
</dbReference>
<evidence type="ECO:0000259" key="7">
    <source>
        <dbReference type="SMART" id="SM00861"/>
    </source>
</evidence>
<comment type="cofactor">
    <cofactor evidence="1">
        <name>thiamine diphosphate</name>
        <dbReference type="ChEBI" id="CHEBI:58937"/>
    </cofactor>
</comment>
<dbReference type="AlphaFoldDB" id="A0A544UQ37"/>
<dbReference type="GO" id="GO:0030976">
    <property type="term" value="F:thiamine pyrophosphate binding"/>
    <property type="evidence" value="ECO:0007669"/>
    <property type="project" value="InterPro"/>
</dbReference>
<dbReference type="InterPro" id="IPR005475">
    <property type="entry name" value="Transketolase-like_Pyr-bd"/>
</dbReference>
<dbReference type="GO" id="GO:0006099">
    <property type="term" value="P:tricarboxylic acid cycle"/>
    <property type="evidence" value="ECO:0007669"/>
    <property type="project" value="TreeGrafter"/>
</dbReference>
<dbReference type="InterPro" id="IPR011603">
    <property type="entry name" value="2oxoglutarate_DH_E1"/>
</dbReference>
<dbReference type="NCBIfam" id="NF008907">
    <property type="entry name" value="PRK12270.1"/>
    <property type="match status" value="1"/>
</dbReference>
<dbReference type="GO" id="GO:0006096">
    <property type="term" value="P:glycolytic process"/>
    <property type="evidence" value="ECO:0007669"/>
    <property type="project" value="UniProtKB-KW"/>
</dbReference>
<dbReference type="RefSeq" id="WP_142508038.1">
    <property type="nucleotide sequence ID" value="NZ_SADV01000004.1"/>
</dbReference>
<dbReference type="Pfam" id="PF02779">
    <property type="entry name" value="Transket_pyr"/>
    <property type="match status" value="1"/>
</dbReference>
<sequence>MSNNVTTVSSPWSAFSGPNLGYVMEQYDLFLQSPEEVEPELVLLFQQFGAPVVVVEGEVAVASNTAAAPAGDYKKVLAAVKLADAIRTNGHLAADIYPLKNRELQTAQIEESAFNLSAADLAEIPAAIFFKDVPANVKNGKDAIDYLKSVYTDKVAFEYNHVVATEERDWIQAQIETGSFKQALSSNEKKALLDRLTRVENFEKFIHKTFVGQKRFSGEGLDTQIILFDEILKTAEANNVEKVRIGMAHRGRLNVLTHILNKPYDMMFSDFAHVSNELFMPENGRLEITKGWTGDVKYHMGASYNRESGMNVKLAYNPSHLEVGNPVVLGTARAAQDDTSKPGQAVHNRTKGLGILVHGDAAFPGQGIVTEVLNFAKTEGFTTGGTVHIIANNMIGFTTELQDSRSSVYSSDPAKGYEVPVVHVNADSPESVALVGRFAASYRQKFGKDIIVDLIGYRRHGHNETDDPTVTNPETYKLVSKHEPVRALYGAQLAAEGVVSADEVAALDQAIYAEMQAAYDHVKEMADKDEHKHIEMPEELKVEFPQIDTAVGAERLEKINEELLVFDDNFEPQKKLGKILEKRRDAFASAKIDWGHAETLAYATIIQDGTPVRFTGQDAQRGTFSQRHLVLHDKNNGKLFTPLHHISGANASFTVHNSPLTEAGVVGFEYGYNIENDHVLSVWEAQFGDFANMAQVMFDNFISGARAKWGQKSGLVILLPHGYEGQGPEHSSSRMERYLQMSAENNWFVANCSNAGNYYHLLRRQAALLGTEGVRPLVVVSPKYLLRHPLAAANADQLANGSFQEVIEQPGLGSKPEAVERIVLGSGKVMIDIADRIKDGEGFDHLHITRVEQLYPFPKEQVAGIIAKYPNVKEIVWVQEEPKNQGSWNYALETLHDLSEGKKLRYVGRPAMSSTSEGDADSHKAAQAALVEEAVAEPVKVK</sequence>
<dbReference type="Gene3D" id="3.40.50.11610">
    <property type="entry name" value="Multifunctional 2-oxoglutarate metabolism enzyme, C-terminal domain"/>
    <property type="match status" value="1"/>
</dbReference>
<proteinExistence type="predicted"/>
<evidence type="ECO:0000256" key="2">
    <source>
        <dbReference type="ARBA" id="ARBA00012280"/>
    </source>
</evidence>
<dbReference type="CDD" id="cd02016">
    <property type="entry name" value="TPP_E1_OGDC_like"/>
    <property type="match status" value="1"/>
</dbReference>
<dbReference type="PANTHER" id="PTHR23152:SF4">
    <property type="entry name" value="2-OXOADIPATE DEHYDROGENASE COMPLEX COMPONENT E1"/>
    <property type="match status" value="1"/>
</dbReference>
<evidence type="ECO:0000256" key="6">
    <source>
        <dbReference type="ARBA" id="ARBA00051911"/>
    </source>
</evidence>
<dbReference type="GO" id="GO:0004591">
    <property type="term" value="F:oxoglutarate dehydrogenase (succinyl-transferring) activity"/>
    <property type="evidence" value="ECO:0007669"/>
    <property type="project" value="UniProtKB-EC"/>
</dbReference>
<dbReference type="FunFam" id="3.40.50.970:FF:000036">
    <property type="entry name" value="2-oxoglutarate dehydrogenase E1 component"/>
    <property type="match status" value="1"/>
</dbReference>
<evidence type="ECO:0000256" key="3">
    <source>
        <dbReference type="ARBA" id="ARBA00023002"/>
    </source>
</evidence>
<keyword evidence="3 8" id="KW-0560">Oxidoreductase</keyword>
<evidence type="ECO:0000313" key="8">
    <source>
        <dbReference type="EMBL" id="TQR35944.1"/>
    </source>
</evidence>
<protein>
    <recommendedName>
        <fullName evidence="2">oxoglutarate dehydrogenase (succinyl-transferring)</fullName>
        <ecNumber evidence="2">1.2.4.2</ecNumber>
    </recommendedName>
</protein>
<gene>
    <name evidence="8" type="ORF">C7Y47_06575</name>
</gene>
<dbReference type="PIRSF" id="PIRSF000157">
    <property type="entry name" value="Oxoglu_dh_E1"/>
    <property type="match status" value="1"/>
</dbReference>
<dbReference type="InterPro" id="IPR031717">
    <property type="entry name" value="ODO-1/KGD_C"/>
</dbReference>
<dbReference type="Pfam" id="PF16870">
    <property type="entry name" value="OxoGdeHyase_C"/>
    <property type="match status" value="1"/>
</dbReference>
<dbReference type="NCBIfam" id="TIGR00239">
    <property type="entry name" value="2oxo_dh_E1"/>
    <property type="match status" value="1"/>
</dbReference>
<comment type="caution">
    <text evidence="8">The sequence shown here is derived from an EMBL/GenBank/DDBJ whole genome shotgun (WGS) entry which is preliminary data.</text>
</comment>
<dbReference type="InterPro" id="IPR001017">
    <property type="entry name" value="DH_E1"/>
</dbReference>
<feature type="domain" description="Transketolase-like pyrimidine-binding" evidence="7">
    <location>
        <begin position="592"/>
        <end position="788"/>
    </location>
</feature>
<name>A0A544UQ37_LYSSH</name>
<comment type="catalytic activity">
    <reaction evidence="6">
        <text>N(6)-[(R)-lipoyl]-L-lysyl-[protein] + 2-oxoglutarate + H(+) = N(6)-[(R)-S(8)-succinyldihydrolipoyl]-L-lysyl-[protein] + CO2</text>
        <dbReference type="Rhea" id="RHEA:12188"/>
        <dbReference type="Rhea" id="RHEA-COMP:10474"/>
        <dbReference type="Rhea" id="RHEA-COMP:20092"/>
        <dbReference type="ChEBI" id="CHEBI:15378"/>
        <dbReference type="ChEBI" id="CHEBI:16526"/>
        <dbReference type="ChEBI" id="CHEBI:16810"/>
        <dbReference type="ChEBI" id="CHEBI:83099"/>
        <dbReference type="ChEBI" id="CHEBI:83120"/>
        <dbReference type="EC" id="1.2.4.2"/>
    </reaction>
</comment>
<dbReference type="EMBL" id="SADV01000004">
    <property type="protein sequence ID" value="TQR35944.1"/>
    <property type="molecule type" value="Genomic_DNA"/>
</dbReference>
<accession>A0A544UQ37</accession>
<dbReference type="NCBIfam" id="NF006914">
    <property type="entry name" value="PRK09404.1"/>
    <property type="match status" value="1"/>
</dbReference>
<evidence type="ECO:0000313" key="9">
    <source>
        <dbReference type="Proteomes" id="UP000317944"/>
    </source>
</evidence>
<keyword evidence="4" id="KW-0786">Thiamine pyrophosphate</keyword>
<dbReference type="SUPFAM" id="SSF52518">
    <property type="entry name" value="Thiamin diphosphate-binding fold (THDP-binding)"/>
    <property type="match status" value="2"/>
</dbReference>